<dbReference type="InterPro" id="IPR036779">
    <property type="entry name" value="LysM_dom_sf"/>
</dbReference>
<dbReference type="InterPro" id="IPR008258">
    <property type="entry name" value="Transglycosylase_SLT_dom_1"/>
</dbReference>
<feature type="compositionally biased region" description="Basic and acidic residues" evidence="1">
    <location>
        <begin position="591"/>
        <end position="608"/>
    </location>
</feature>
<feature type="region of interest" description="Disordered" evidence="1">
    <location>
        <begin position="1"/>
        <end position="25"/>
    </location>
</feature>
<dbReference type="EMBL" id="VBPA01000188">
    <property type="protein sequence ID" value="TMQ70661.1"/>
    <property type="molecule type" value="Genomic_DNA"/>
</dbReference>
<feature type="compositionally biased region" description="Basic and acidic residues" evidence="1">
    <location>
        <begin position="80"/>
        <end position="126"/>
    </location>
</feature>
<dbReference type="CDD" id="cd00118">
    <property type="entry name" value="LysM"/>
    <property type="match status" value="1"/>
</dbReference>
<dbReference type="SUPFAM" id="SSF53955">
    <property type="entry name" value="Lysozyme-like"/>
    <property type="match status" value="1"/>
</dbReference>
<evidence type="ECO:0000259" key="2">
    <source>
        <dbReference type="PROSITE" id="PS51782"/>
    </source>
</evidence>
<evidence type="ECO:0000313" key="3">
    <source>
        <dbReference type="EMBL" id="TMQ70661.1"/>
    </source>
</evidence>
<dbReference type="SUPFAM" id="SSF54106">
    <property type="entry name" value="LysM domain"/>
    <property type="match status" value="1"/>
</dbReference>
<dbReference type="PANTHER" id="PTHR37423">
    <property type="entry name" value="SOLUBLE LYTIC MUREIN TRANSGLYCOSYLASE-RELATED"/>
    <property type="match status" value="1"/>
</dbReference>
<accession>A0A538U479</accession>
<dbReference type="Proteomes" id="UP000319836">
    <property type="component" value="Unassembled WGS sequence"/>
</dbReference>
<gene>
    <name evidence="3" type="ORF">E6K80_07785</name>
</gene>
<name>A0A538U479_UNCEI</name>
<proteinExistence type="predicted"/>
<feature type="compositionally biased region" description="Basic residues" evidence="1">
    <location>
        <begin position="570"/>
        <end position="579"/>
    </location>
</feature>
<feature type="compositionally biased region" description="Low complexity" evidence="1">
    <location>
        <begin position="459"/>
        <end position="469"/>
    </location>
</feature>
<dbReference type="CDD" id="cd16894">
    <property type="entry name" value="MltD-like"/>
    <property type="match status" value="1"/>
</dbReference>
<feature type="region of interest" description="Disordered" evidence="1">
    <location>
        <begin position="80"/>
        <end position="143"/>
    </location>
</feature>
<comment type="caution">
    <text evidence="3">The sequence shown here is derived from an EMBL/GenBank/DDBJ whole genome shotgun (WGS) entry which is preliminary data.</text>
</comment>
<dbReference type="Gene3D" id="3.10.350.10">
    <property type="entry name" value="LysM domain"/>
    <property type="match status" value="1"/>
</dbReference>
<sequence length="608" mass="67456">MDSGAVEQQARAAYESAWTQRESGDLQGAMATTDVALAAIERALATNLDASRRRDLVELKSKITALRDAAHHAFEEKVAAGKDDKDKGEKVDKAEKGDKAEKADKADKSDKDKSDKNAKGDDKAGASDDGSADPKVLNAPAIEDLRPQVNADVHRYIEFFTGAGRSTFERWLKRSGRYMTLFRECLKREGLPPDLVHLVFVESGFNVHAKSVSAAVGPWQFLRSTGRLWGLTVNQWVDERRDPEKSTVAAARYLKHLYSIFGDWPLALASYNAGEGTVLRAIKRQGTTNYWDLRLPRQTEDYVPQFMACLAISREPKKYGFDDVDLDEPMAFDEVALNGAVDLRSLARMADCRYDELKLLNPAVLHHAASGNSGVTTIRVPRGKGEKLMQKLQSGAKLPAVDLTVRHRVRRRETLNSIAADYHVSARQLAIANGIGLKRPLRRGMILVVRATRSAPAIAQDRAAGADQGQVRRRGPHGPHRGSRRDPRRHRGSLWGERRGPATLEPAQDQLRASRYAAQAAYRRRERARRGARGRRHLFDGDGGTRVGGRELARCGRGECDERGGPGRCAQRRSRHRAARYFADGPDDGAGEARDHREARGHAPRDRP</sequence>
<evidence type="ECO:0000313" key="4">
    <source>
        <dbReference type="Proteomes" id="UP000319836"/>
    </source>
</evidence>
<feature type="domain" description="LysM" evidence="2">
    <location>
        <begin position="405"/>
        <end position="449"/>
    </location>
</feature>
<feature type="region of interest" description="Disordered" evidence="1">
    <location>
        <begin position="459"/>
        <end position="608"/>
    </location>
</feature>
<feature type="compositionally biased region" description="Basic residues" evidence="1">
    <location>
        <begin position="522"/>
        <end position="536"/>
    </location>
</feature>
<dbReference type="PANTHER" id="PTHR37423:SF2">
    <property type="entry name" value="MEMBRANE-BOUND LYTIC MUREIN TRANSGLYCOSYLASE C"/>
    <property type="match status" value="1"/>
</dbReference>
<protein>
    <recommendedName>
        <fullName evidence="2">LysM domain-containing protein</fullName>
    </recommendedName>
</protein>
<reference evidence="3 4" key="1">
    <citation type="journal article" date="2019" name="Nat. Microbiol.">
        <title>Mediterranean grassland soil C-N compound turnover is dependent on rainfall and depth, and is mediated by genomically divergent microorganisms.</title>
        <authorList>
            <person name="Diamond S."/>
            <person name="Andeer P.F."/>
            <person name="Li Z."/>
            <person name="Crits-Christoph A."/>
            <person name="Burstein D."/>
            <person name="Anantharaman K."/>
            <person name="Lane K.R."/>
            <person name="Thomas B.C."/>
            <person name="Pan C."/>
            <person name="Northen T.R."/>
            <person name="Banfield J.F."/>
        </authorList>
    </citation>
    <scope>NUCLEOTIDE SEQUENCE [LARGE SCALE GENOMIC DNA]</scope>
    <source>
        <strain evidence="3">WS_10</strain>
    </source>
</reference>
<dbReference type="AlphaFoldDB" id="A0A538U479"/>
<dbReference type="Pfam" id="PF01476">
    <property type="entry name" value="LysM"/>
    <property type="match status" value="1"/>
</dbReference>
<evidence type="ECO:0000256" key="1">
    <source>
        <dbReference type="SAM" id="MobiDB-lite"/>
    </source>
</evidence>
<dbReference type="Pfam" id="PF01464">
    <property type="entry name" value="SLT"/>
    <property type="match status" value="1"/>
</dbReference>
<dbReference type="InterPro" id="IPR023346">
    <property type="entry name" value="Lysozyme-like_dom_sf"/>
</dbReference>
<feature type="non-terminal residue" evidence="3">
    <location>
        <position position="608"/>
    </location>
</feature>
<feature type="compositionally biased region" description="Basic residues" evidence="1">
    <location>
        <begin position="471"/>
        <end position="492"/>
    </location>
</feature>
<dbReference type="InterPro" id="IPR018392">
    <property type="entry name" value="LysM"/>
</dbReference>
<dbReference type="PROSITE" id="PS51782">
    <property type="entry name" value="LYSM"/>
    <property type="match status" value="1"/>
</dbReference>
<feature type="compositionally biased region" description="Basic and acidic residues" evidence="1">
    <location>
        <begin position="548"/>
        <end position="565"/>
    </location>
</feature>
<dbReference type="Gene3D" id="1.10.530.10">
    <property type="match status" value="1"/>
</dbReference>
<organism evidence="3 4">
    <name type="scientific">Eiseniibacteriota bacterium</name>
    <dbReference type="NCBI Taxonomy" id="2212470"/>
    <lineage>
        <taxon>Bacteria</taxon>
        <taxon>Candidatus Eiseniibacteriota</taxon>
    </lineage>
</organism>